<evidence type="ECO:0000313" key="2">
    <source>
        <dbReference type="Proteomes" id="UP001195769"/>
    </source>
</evidence>
<evidence type="ECO:0000313" key="1">
    <source>
        <dbReference type="EMBL" id="KAG1892939.1"/>
    </source>
</evidence>
<dbReference type="RefSeq" id="XP_041218515.1">
    <property type="nucleotide sequence ID" value="XM_041368418.1"/>
</dbReference>
<gene>
    <name evidence="1" type="ORF">F5891DRAFT_1197046</name>
</gene>
<dbReference type="GeneID" id="64662716"/>
<sequence>MGKEMKGYFVIPMPVRDFLQEFLPTSQIPDYDSSSFTSAFAVGAINDIVSVRNEEHAYKPFINAITPFAPQLSFVDTHKYEDMKNCSKLNSTVFNIKPDICVYPDGCEPSSPNCNVSATEIIIEFKWSPSHDAFCHPLEFLMVHPRSRFAKPLCDLSVPFGTLECAILID</sequence>
<protein>
    <submittedName>
        <fullName evidence="1">Uncharacterized protein</fullName>
    </submittedName>
</protein>
<dbReference type="Proteomes" id="UP001195769">
    <property type="component" value="Unassembled WGS sequence"/>
</dbReference>
<accession>A0AAD4DTM4</accession>
<proteinExistence type="predicted"/>
<name>A0AAD4DTM4_9AGAM</name>
<dbReference type="AlphaFoldDB" id="A0AAD4DTM4"/>
<dbReference type="EMBL" id="JABBWK010000113">
    <property type="protein sequence ID" value="KAG1892939.1"/>
    <property type="molecule type" value="Genomic_DNA"/>
</dbReference>
<comment type="caution">
    <text evidence="1">The sequence shown here is derived from an EMBL/GenBank/DDBJ whole genome shotgun (WGS) entry which is preliminary data.</text>
</comment>
<organism evidence="1 2">
    <name type="scientific">Suillus fuscotomentosus</name>
    <dbReference type="NCBI Taxonomy" id="1912939"/>
    <lineage>
        <taxon>Eukaryota</taxon>
        <taxon>Fungi</taxon>
        <taxon>Dikarya</taxon>
        <taxon>Basidiomycota</taxon>
        <taxon>Agaricomycotina</taxon>
        <taxon>Agaricomycetes</taxon>
        <taxon>Agaricomycetidae</taxon>
        <taxon>Boletales</taxon>
        <taxon>Suillineae</taxon>
        <taxon>Suillaceae</taxon>
        <taxon>Suillus</taxon>
    </lineage>
</organism>
<reference evidence="1" key="1">
    <citation type="journal article" date="2020" name="New Phytol.">
        <title>Comparative genomics reveals dynamic genome evolution in host specialist ectomycorrhizal fungi.</title>
        <authorList>
            <person name="Lofgren L.A."/>
            <person name="Nguyen N.H."/>
            <person name="Vilgalys R."/>
            <person name="Ruytinx J."/>
            <person name="Liao H.L."/>
            <person name="Branco S."/>
            <person name="Kuo A."/>
            <person name="LaButti K."/>
            <person name="Lipzen A."/>
            <person name="Andreopoulos W."/>
            <person name="Pangilinan J."/>
            <person name="Riley R."/>
            <person name="Hundley H."/>
            <person name="Na H."/>
            <person name="Barry K."/>
            <person name="Grigoriev I.V."/>
            <person name="Stajich J.E."/>
            <person name="Kennedy P.G."/>
        </authorList>
    </citation>
    <scope>NUCLEOTIDE SEQUENCE</scope>
    <source>
        <strain evidence="1">FC203</strain>
    </source>
</reference>
<keyword evidence="2" id="KW-1185">Reference proteome</keyword>